<keyword evidence="2" id="KW-1133">Transmembrane helix</keyword>
<feature type="region of interest" description="Disordered" evidence="1">
    <location>
        <begin position="1"/>
        <end position="25"/>
    </location>
</feature>
<accession>A0ABZ1JEJ0</accession>
<proteinExistence type="predicted"/>
<evidence type="ECO:0000256" key="1">
    <source>
        <dbReference type="SAM" id="MobiDB-lite"/>
    </source>
</evidence>
<evidence type="ECO:0000313" key="3">
    <source>
        <dbReference type="EMBL" id="WTP50027.1"/>
    </source>
</evidence>
<evidence type="ECO:0000256" key="2">
    <source>
        <dbReference type="SAM" id="Phobius"/>
    </source>
</evidence>
<keyword evidence="4" id="KW-1185">Reference proteome</keyword>
<organism evidence="3 4">
    <name type="scientific">Streptomyces tauricus</name>
    <dbReference type="NCBI Taxonomy" id="68274"/>
    <lineage>
        <taxon>Bacteria</taxon>
        <taxon>Bacillati</taxon>
        <taxon>Actinomycetota</taxon>
        <taxon>Actinomycetes</taxon>
        <taxon>Kitasatosporales</taxon>
        <taxon>Streptomycetaceae</taxon>
        <taxon>Streptomyces</taxon>
        <taxon>Streptomyces aurantiacus group</taxon>
    </lineage>
</organism>
<feature type="transmembrane region" description="Helical" evidence="2">
    <location>
        <begin position="45"/>
        <end position="64"/>
    </location>
</feature>
<protein>
    <submittedName>
        <fullName evidence="3">Uncharacterized protein</fullName>
    </submittedName>
</protein>
<keyword evidence="2" id="KW-0472">Membrane</keyword>
<sequence>MAEQQLSGSGASGPDVGGPSGESTNWDFRLDRSGLFVKAGRHLQLQVSMALLLWLIAAVAGWGATQWEWPPVP</sequence>
<reference evidence="3" key="1">
    <citation type="submission" date="2022-10" db="EMBL/GenBank/DDBJ databases">
        <title>The complete genomes of actinobacterial strains from the NBC collection.</title>
        <authorList>
            <person name="Joergensen T.S."/>
            <person name="Alvarez Arevalo M."/>
            <person name="Sterndorff E.B."/>
            <person name="Faurdal D."/>
            <person name="Vuksanovic O."/>
            <person name="Mourched A.-S."/>
            <person name="Charusanti P."/>
            <person name="Shaw S."/>
            <person name="Blin K."/>
            <person name="Weber T."/>
        </authorList>
    </citation>
    <scope>NUCLEOTIDE SEQUENCE</scope>
    <source>
        <strain evidence="3">NBC_00189</strain>
    </source>
</reference>
<keyword evidence="2" id="KW-0812">Transmembrane</keyword>
<dbReference type="Proteomes" id="UP001432166">
    <property type="component" value="Chromosome"/>
</dbReference>
<name>A0ABZ1JEJ0_9ACTN</name>
<dbReference type="RefSeq" id="WP_328937827.1">
    <property type="nucleotide sequence ID" value="NZ_CP108133.1"/>
</dbReference>
<evidence type="ECO:0000313" key="4">
    <source>
        <dbReference type="Proteomes" id="UP001432166"/>
    </source>
</evidence>
<gene>
    <name evidence="3" type="ORF">OG288_17940</name>
</gene>
<dbReference type="EMBL" id="CP108133">
    <property type="protein sequence ID" value="WTP50027.1"/>
    <property type="molecule type" value="Genomic_DNA"/>
</dbReference>